<gene>
    <name evidence="1" type="ORF">ERS852573_01890</name>
</gene>
<dbReference type="RefSeq" id="WP_055214525.1">
    <property type="nucleotide sequence ID" value="NZ_CYXO01000011.1"/>
</dbReference>
<evidence type="ECO:0008006" key="3">
    <source>
        <dbReference type="Google" id="ProtNLM"/>
    </source>
</evidence>
<name>A0A173U7D8_9FIRM</name>
<dbReference type="AlphaFoldDB" id="A0A173U7D8"/>
<sequence length="84" mass="9165">MSVEHIGKGYVKICVSEEELENSIAGLSQLKPILQTQVMKGNGRNTKQGIIDAAELGKHFDTAIDAMTMLLAGFKEESEAQNEE</sequence>
<reference evidence="1 2" key="1">
    <citation type="submission" date="2015-09" db="EMBL/GenBank/DDBJ databases">
        <authorList>
            <consortium name="Pathogen Informatics"/>
        </authorList>
    </citation>
    <scope>NUCLEOTIDE SEQUENCE [LARGE SCALE GENOMIC DNA]</scope>
    <source>
        <strain evidence="1 2">2789STDY5834961</strain>
    </source>
</reference>
<evidence type="ECO:0000313" key="2">
    <source>
        <dbReference type="Proteomes" id="UP000095597"/>
    </source>
</evidence>
<proteinExistence type="predicted"/>
<evidence type="ECO:0000313" key="1">
    <source>
        <dbReference type="EMBL" id="CUN09418.1"/>
    </source>
</evidence>
<dbReference type="Proteomes" id="UP000095597">
    <property type="component" value="Unassembled WGS sequence"/>
</dbReference>
<dbReference type="OrthoDB" id="2057180at2"/>
<dbReference type="EMBL" id="CYXO01000011">
    <property type="protein sequence ID" value="CUN09418.1"/>
    <property type="molecule type" value="Genomic_DNA"/>
</dbReference>
<accession>A0A173U7D8</accession>
<organism evidence="1 2">
    <name type="scientific">Dorea longicatena</name>
    <dbReference type="NCBI Taxonomy" id="88431"/>
    <lineage>
        <taxon>Bacteria</taxon>
        <taxon>Bacillati</taxon>
        <taxon>Bacillota</taxon>
        <taxon>Clostridia</taxon>
        <taxon>Lachnospirales</taxon>
        <taxon>Lachnospiraceae</taxon>
        <taxon>Dorea</taxon>
    </lineage>
</organism>
<protein>
    <recommendedName>
        <fullName evidence="3">Toxin PIN</fullName>
    </recommendedName>
</protein>